<evidence type="ECO:0000256" key="1">
    <source>
        <dbReference type="SAM" id="MobiDB-lite"/>
    </source>
</evidence>
<sequence>MYPIPQYNPPQSRTSQSTLASQPTSPTQHTSPFPTTLLSTLDDEMPSDVEMFTGSKASQNPQRWLRKLEGAKLKPDSDAAAYAWVFSRHLEPGSRADMWYNDELSDADRKDWTVTLTKFNAKWPSVARTEPSTEDWQLKLEGHVLPAHLVGVHIEDDDEGAQFVQICLPSLAVTSGSGVGSNNKICFPDAADGPSGAWLLGYPGGLVKCGANGLPGHCFRIWTR</sequence>
<dbReference type="AlphaFoldDB" id="A0A166SJY2"/>
<keyword evidence="3" id="KW-1185">Reference proteome</keyword>
<reference evidence="2 3" key="1">
    <citation type="journal article" date="2016" name="Mol. Biol. Evol.">
        <title>Comparative Genomics of Early-Diverging Mushroom-Forming Fungi Provides Insights into the Origins of Lignocellulose Decay Capabilities.</title>
        <authorList>
            <person name="Nagy L.G."/>
            <person name="Riley R."/>
            <person name="Tritt A."/>
            <person name="Adam C."/>
            <person name="Daum C."/>
            <person name="Floudas D."/>
            <person name="Sun H."/>
            <person name="Yadav J.S."/>
            <person name="Pangilinan J."/>
            <person name="Larsson K.H."/>
            <person name="Matsuura K."/>
            <person name="Barry K."/>
            <person name="Labutti K."/>
            <person name="Kuo R."/>
            <person name="Ohm R.A."/>
            <person name="Bhattacharya S.S."/>
            <person name="Shirouzu T."/>
            <person name="Yoshinaga Y."/>
            <person name="Martin F.M."/>
            <person name="Grigoriev I.V."/>
            <person name="Hibbett D.S."/>
        </authorList>
    </citation>
    <scope>NUCLEOTIDE SEQUENCE [LARGE SCALE GENOMIC DNA]</scope>
    <source>
        <strain evidence="2 3">CBS 109695</strain>
    </source>
</reference>
<accession>A0A166SJY2</accession>
<evidence type="ECO:0000313" key="2">
    <source>
        <dbReference type="EMBL" id="KZP29534.1"/>
    </source>
</evidence>
<protein>
    <submittedName>
        <fullName evidence="2">Uncharacterized protein</fullName>
    </submittedName>
</protein>
<dbReference type="Proteomes" id="UP000076532">
    <property type="component" value="Unassembled WGS sequence"/>
</dbReference>
<feature type="compositionally biased region" description="Polar residues" evidence="1">
    <location>
        <begin position="9"/>
        <end position="29"/>
    </location>
</feature>
<proteinExistence type="predicted"/>
<gene>
    <name evidence="2" type="ORF">FIBSPDRAFT_988827</name>
</gene>
<feature type="region of interest" description="Disordered" evidence="1">
    <location>
        <begin position="1"/>
        <end position="38"/>
    </location>
</feature>
<dbReference type="EMBL" id="KV417498">
    <property type="protein sequence ID" value="KZP29534.1"/>
    <property type="molecule type" value="Genomic_DNA"/>
</dbReference>
<name>A0A166SJY2_9AGAM</name>
<organism evidence="2 3">
    <name type="scientific">Athelia psychrophila</name>
    <dbReference type="NCBI Taxonomy" id="1759441"/>
    <lineage>
        <taxon>Eukaryota</taxon>
        <taxon>Fungi</taxon>
        <taxon>Dikarya</taxon>
        <taxon>Basidiomycota</taxon>
        <taxon>Agaricomycotina</taxon>
        <taxon>Agaricomycetes</taxon>
        <taxon>Agaricomycetidae</taxon>
        <taxon>Atheliales</taxon>
        <taxon>Atheliaceae</taxon>
        <taxon>Athelia</taxon>
    </lineage>
</organism>
<evidence type="ECO:0000313" key="3">
    <source>
        <dbReference type="Proteomes" id="UP000076532"/>
    </source>
</evidence>